<evidence type="ECO:0000313" key="7">
    <source>
        <dbReference type="EMBL" id="VWB25548.1"/>
    </source>
</evidence>
<name>A0A6P2I7S3_9BURK</name>
<evidence type="ECO:0000313" key="8">
    <source>
        <dbReference type="Proteomes" id="UP000494125"/>
    </source>
</evidence>
<dbReference type="Pfam" id="PF00389">
    <property type="entry name" value="2-Hacid_dh"/>
    <property type="match status" value="1"/>
</dbReference>
<sequence length="343" mass="36579">MCGGTSTARVGITRARHAPLLNWNAFPRLRTFADMKPELLVLIALRGDAHRQIAASYDVHHAPLADERERAIAEHGSTIRAVLTNGSTGLTAAEIDRLPQLTFVSALGAGYEHIDVAHAKARGITVVTGAGTNDDCVADHAFALLLAAVRNVVQLDANTRAGVWRDALPMPPNVSGKKLGIVGLGKIGEKCARRAAGFDIEIGYHNRSAKDVPYRYFDRVEALAQWADFLIVATPGGAGTHHLIDRTVLDALGPGGFLVNVSRGSVVDTAALADALRERRISGAGLDVYEGEPEPPRALTALDNIVLTPHMGGWSPEALDRSVQQFLDNAARHFAGEPVLTPV</sequence>
<organism evidence="7 8">
    <name type="scientific">Burkholderia diffusa</name>
    <dbReference type="NCBI Taxonomy" id="488732"/>
    <lineage>
        <taxon>Bacteria</taxon>
        <taxon>Pseudomonadati</taxon>
        <taxon>Pseudomonadota</taxon>
        <taxon>Betaproteobacteria</taxon>
        <taxon>Burkholderiales</taxon>
        <taxon>Burkholderiaceae</taxon>
        <taxon>Burkholderia</taxon>
        <taxon>Burkholderia cepacia complex</taxon>
    </lineage>
</organism>
<dbReference type="PROSITE" id="PS00065">
    <property type="entry name" value="D_2_HYDROXYACID_DH_1"/>
    <property type="match status" value="1"/>
</dbReference>
<comment type="similarity">
    <text evidence="4">Belongs to the D-isomer specific 2-hydroxyacid dehydrogenase family.</text>
</comment>
<feature type="domain" description="D-isomer specific 2-hydroxyacid dehydrogenase catalytic" evidence="5">
    <location>
        <begin position="56"/>
        <end position="343"/>
    </location>
</feature>
<evidence type="ECO:0000256" key="1">
    <source>
        <dbReference type="ARBA" id="ARBA00022857"/>
    </source>
</evidence>
<dbReference type="InterPro" id="IPR006139">
    <property type="entry name" value="D-isomer_2_OHA_DH_cat_dom"/>
</dbReference>
<dbReference type="InterPro" id="IPR006140">
    <property type="entry name" value="D-isomer_DH_NAD-bd"/>
</dbReference>
<keyword evidence="8" id="KW-1185">Reference proteome</keyword>
<proteinExistence type="inferred from homology"/>
<keyword evidence="2 4" id="KW-0560">Oxidoreductase</keyword>
<dbReference type="SUPFAM" id="SSF51735">
    <property type="entry name" value="NAD(P)-binding Rossmann-fold domains"/>
    <property type="match status" value="1"/>
</dbReference>
<evidence type="ECO:0000256" key="4">
    <source>
        <dbReference type="RuleBase" id="RU003719"/>
    </source>
</evidence>
<dbReference type="AlphaFoldDB" id="A0A6P2I7S3"/>
<dbReference type="EMBL" id="CABVPN010000004">
    <property type="protein sequence ID" value="VWB25548.1"/>
    <property type="molecule type" value="Genomic_DNA"/>
</dbReference>
<dbReference type="GO" id="GO:0030267">
    <property type="term" value="F:glyoxylate reductase (NADPH) activity"/>
    <property type="evidence" value="ECO:0007669"/>
    <property type="project" value="TreeGrafter"/>
</dbReference>
<accession>A0A6P2I7S3</accession>
<keyword evidence="1" id="KW-0521">NADP</keyword>
<dbReference type="Proteomes" id="UP000494125">
    <property type="component" value="Unassembled WGS sequence"/>
</dbReference>
<dbReference type="GO" id="GO:0005829">
    <property type="term" value="C:cytosol"/>
    <property type="evidence" value="ECO:0007669"/>
    <property type="project" value="TreeGrafter"/>
</dbReference>
<dbReference type="InterPro" id="IPR029752">
    <property type="entry name" value="D-isomer_DH_CS1"/>
</dbReference>
<feature type="domain" description="D-isomer specific 2-hydroxyacid dehydrogenase NAD-binding" evidence="6">
    <location>
        <begin position="142"/>
        <end position="312"/>
    </location>
</feature>
<dbReference type="PANTHER" id="PTHR10996:SF178">
    <property type="entry name" value="2-HYDROXYACID DEHYDROGENASE YGL185C-RELATED"/>
    <property type="match status" value="1"/>
</dbReference>
<dbReference type="PANTHER" id="PTHR10996">
    <property type="entry name" value="2-HYDROXYACID DEHYDROGENASE-RELATED"/>
    <property type="match status" value="1"/>
</dbReference>
<evidence type="ECO:0000259" key="6">
    <source>
        <dbReference type="Pfam" id="PF02826"/>
    </source>
</evidence>
<protein>
    <submittedName>
        <fullName evidence="7">2-hydroxyacid dehydrogenase</fullName>
    </submittedName>
</protein>
<dbReference type="Gene3D" id="3.40.50.720">
    <property type="entry name" value="NAD(P)-binding Rossmann-like Domain"/>
    <property type="match status" value="2"/>
</dbReference>
<dbReference type="InterPro" id="IPR050223">
    <property type="entry name" value="D-isomer_2-hydroxyacid_DH"/>
</dbReference>
<dbReference type="SUPFAM" id="SSF52283">
    <property type="entry name" value="Formate/glycerate dehydrogenase catalytic domain-like"/>
    <property type="match status" value="1"/>
</dbReference>
<dbReference type="GO" id="GO:0051287">
    <property type="term" value="F:NAD binding"/>
    <property type="evidence" value="ECO:0007669"/>
    <property type="project" value="InterPro"/>
</dbReference>
<dbReference type="InterPro" id="IPR036291">
    <property type="entry name" value="NAD(P)-bd_dom_sf"/>
</dbReference>
<evidence type="ECO:0000256" key="2">
    <source>
        <dbReference type="ARBA" id="ARBA00023002"/>
    </source>
</evidence>
<dbReference type="Pfam" id="PF02826">
    <property type="entry name" value="2-Hacid_dh_C"/>
    <property type="match status" value="1"/>
</dbReference>
<gene>
    <name evidence="7" type="ORF">BDI24065_01052</name>
</gene>
<dbReference type="GO" id="GO:0016618">
    <property type="term" value="F:hydroxypyruvate reductase [NAD(P)H] activity"/>
    <property type="evidence" value="ECO:0007669"/>
    <property type="project" value="TreeGrafter"/>
</dbReference>
<dbReference type="FunFam" id="3.40.50.720:FF:000213">
    <property type="entry name" value="Putative 2-hydroxyacid dehydrogenase"/>
    <property type="match status" value="1"/>
</dbReference>
<dbReference type="CDD" id="cd12156">
    <property type="entry name" value="HPPR"/>
    <property type="match status" value="1"/>
</dbReference>
<keyword evidence="3" id="KW-0520">NAD</keyword>
<evidence type="ECO:0000259" key="5">
    <source>
        <dbReference type="Pfam" id="PF00389"/>
    </source>
</evidence>
<reference evidence="7 8" key="1">
    <citation type="submission" date="2019-09" db="EMBL/GenBank/DDBJ databases">
        <authorList>
            <person name="Depoorter E."/>
        </authorList>
    </citation>
    <scope>NUCLEOTIDE SEQUENCE [LARGE SCALE GENOMIC DNA]</scope>
    <source>
        <strain evidence="7">LMG 24065</strain>
    </source>
</reference>
<evidence type="ECO:0000256" key="3">
    <source>
        <dbReference type="ARBA" id="ARBA00023027"/>
    </source>
</evidence>